<name>A0A068RJF5_9FUNG</name>
<reference evidence="1" key="1">
    <citation type="submission" date="2013-08" db="EMBL/GenBank/DDBJ databases">
        <title>Gene expansion shapes genome architecture in the human pathogen Lichtheimia corymbifera: an evolutionary genomics analysis in the ancient terrestrial Mucorales (Mucoromycotina).</title>
        <authorList>
            <person name="Schwartze V.U."/>
            <person name="Winter S."/>
            <person name="Shelest E."/>
            <person name="Marcet-Houben M."/>
            <person name="Horn F."/>
            <person name="Wehner S."/>
            <person name="Hoffmann K."/>
            <person name="Riege K."/>
            <person name="Sammeth M."/>
            <person name="Nowrousian M."/>
            <person name="Valiante V."/>
            <person name="Linde J."/>
            <person name="Jacobsen I.D."/>
            <person name="Marz M."/>
            <person name="Brakhage A.A."/>
            <person name="Gabaldon T."/>
            <person name="Bocker S."/>
            <person name="Voigt K."/>
        </authorList>
    </citation>
    <scope>NUCLEOTIDE SEQUENCE [LARGE SCALE GENOMIC DNA]</scope>
    <source>
        <strain evidence="1">FSU 9682</strain>
    </source>
</reference>
<dbReference type="OrthoDB" id="1099063at2759"/>
<sequence>MLLSRCYCITLLQRRALSTIAARATTSSHVVKSSTGRGNDLRPSEYELRIGFAIRVLQDELPQFFQHGLKEHSIYSQHIVLSDPHYTRLSVPGRTAYLGIAETLRWSLRLYFDDILFEITRLRVQPDQLEIRWRLEGHRHPSLFLGRMLGLHTTGPMRHYEGVFLYKFDSKGYINEHCIQHIVPPPSRRILFIHSLGGRLRAYWEEMKKRRVPELSPV</sequence>
<proteinExistence type="predicted"/>
<dbReference type="InterPro" id="IPR032710">
    <property type="entry name" value="NTF2-like_dom_sf"/>
</dbReference>
<accession>A0A068RJF5</accession>
<dbReference type="Pfam" id="PF10184">
    <property type="entry name" value="DUF2358"/>
    <property type="match status" value="1"/>
</dbReference>
<dbReference type="InterPro" id="IPR018790">
    <property type="entry name" value="DUF2358"/>
</dbReference>
<evidence type="ECO:0000313" key="2">
    <source>
        <dbReference type="Proteomes" id="UP000027586"/>
    </source>
</evidence>
<gene>
    <name evidence="1" type="ORF">LCOR_00828.1</name>
</gene>
<dbReference type="SUPFAM" id="SSF54427">
    <property type="entry name" value="NTF2-like"/>
    <property type="match status" value="1"/>
</dbReference>
<dbReference type="STRING" id="1263082.A0A068RJF5"/>
<comment type="caution">
    <text evidence="1">The sequence shown here is derived from an EMBL/GenBank/DDBJ whole genome shotgun (WGS) entry which is preliminary data.</text>
</comment>
<evidence type="ECO:0000313" key="1">
    <source>
        <dbReference type="EMBL" id="CDH49066.1"/>
    </source>
</evidence>
<keyword evidence="2" id="KW-1185">Reference proteome</keyword>
<dbReference type="PANTHER" id="PTHR31094">
    <property type="entry name" value="RIKEN CDNA 2310061I04 GENE"/>
    <property type="match status" value="1"/>
</dbReference>
<dbReference type="VEuPathDB" id="FungiDB:LCOR_00828.1"/>
<organism evidence="1 2">
    <name type="scientific">Lichtheimia corymbifera JMRC:FSU:9682</name>
    <dbReference type="NCBI Taxonomy" id="1263082"/>
    <lineage>
        <taxon>Eukaryota</taxon>
        <taxon>Fungi</taxon>
        <taxon>Fungi incertae sedis</taxon>
        <taxon>Mucoromycota</taxon>
        <taxon>Mucoromycotina</taxon>
        <taxon>Mucoromycetes</taxon>
        <taxon>Mucorales</taxon>
        <taxon>Lichtheimiaceae</taxon>
        <taxon>Lichtheimia</taxon>
    </lineage>
</organism>
<dbReference type="AlphaFoldDB" id="A0A068RJF5"/>
<dbReference type="EMBL" id="CBTN010000002">
    <property type="protein sequence ID" value="CDH49066.1"/>
    <property type="molecule type" value="Genomic_DNA"/>
</dbReference>
<dbReference type="PANTHER" id="PTHR31094:SF2">
    <property type="entry name" value="RIKEN CDNA 2310061I04 GENE"/>
    <property type="match status" value="1"/>
</dbReference>
<protein>
    <submittedName>
        <fullName evidence="1">Uncharacterized protein</fullName>
    </submittedName>
</protein>
<dbReference type="Proteomes" id="UP000027586">
    <property type="component" value="Unassembled WGS sequence"/>
</dbReference>